<feature type="domain" description="Flagellar hook-length control protein-like C-terminal" evidence="2">
    <location>
        <begin position="373"/>
        <end position="445"/>
    </location>
</feature>
<name>A0A2Z2KIY9_9BACL</name>
<keyword evidence="4" id="KW-1185">Reference proteome</keyword>
<proteinExistence type="predicted"/>
<protein>
    <recommendedName>
        <fullName evidence="2">Flagellar hook-length control protein-like C-terminal domain-containing protein</fullName>
    </recommendedName>
</protein>
<dbReference type="EMBL" id="CP021780">
    <property type="protein sequence ID" value="ASA22259.1"/>
    <property type="molecule type" value="Genomic_DNA"/>
</dbReference>
<gene>
    <name evidence="3" type="ORF">B9T62_16580</name>
</gene>
<organism evidence="3 4">
    <name type="scientific">Paenibacillus donghaensis</name>
    <dbReference type="NCBI Taxonomy" id="414771"/>
    <lineage>
        <taxon>Bacteria</taxon>
        <taxon>Bacillati</taxon>
        <taxon>Bacillota</taxon>
        <taxon>Bacilli</taxon>
        <taxon>Bacillales</taxon>
        <taxon>Paenibacillaceae</taxon>
        <taxon>Paenibacillus</taxon>
    </lineage>
</organism>
<sequence length="514" mass="53045">MRLHLKGGEKNMSLVVQSFTGGTVLPSGSASPVTAGTVATAAGALAAANGTTASTLPFAQTLTQTMGGAAAAVATVPLTADLVSLLQGLLHTVQNTGEETADKATADSSVLDELTVKLEQLDEAISSDPAILAALQSWLLQVTSLLSSGSTPTETESSGAAPTLSPLAENPETLRFAVQDELHSLATLIQTAGQEGKTDVVEQGIRLLNQFSILLEQSLPAEATIKTSQPQMAASPAVMAEQSLMVPAKPKDQAAPVHTTRFAQVPVVTNATAAAPVDAAVVSTSAETELQVSTAAKAGMALEGLKVTETSLEAVPEATTGAQEHEVVTAGQLSLRGGITAPMKAEAPQVPVQQFAQEMTGFITGKLEIVRQGGLAEATISLFPENLGQVDVKITMQNGHLIAQFVTEHAAAKDMLDQQMNQLRAALVSQGLQVEKLEVTQNNTPLQSQSGQDGRQAGAGAGQQQSQSDRRSKERGEEAGDAVLAAELNGEWRDWVSGAGQEHGNDGGTFSAKA</sequence>
<dbReference type="Pfam" id="PF02120">
    <property type="entry name" value="Flg_hook"/>
    <property type="match status" value="1"/>
</dbReference>
<dbReference type="KEGG" id="pdh:B9T62_16580"/>
<accession>A0A2Z2KIY9</accession>
<feature type="compositionally biased region" description="Low complexity" evidence="1">
    <location>
        <begin position="447"/>
        <end position="467"/>
    </location>
</feature>
<feature type="compositionally biased region" description="Basic and acidic residues" evidence="1">
    <location>
        <begin position="468"/>
        <end position="478"/>
    </location>
</feature>
<evidence type="ECO:0000259" key="2">
    <source>
        <dbReference type="Pfam" id="PF02120"/>
    </source>
</evidence>
<dbReference type="InterPro" id="IPR021136">
    <property type="entry name" value="Flagellar_hook_control-like_C"/>
</dbReference>
<dbReference type="CDD" id="cd17470">
    <property type="entry name" value="T3SS_Flik_C"/>
    <property type="match status" value="1"/>
</dbReference>
<dbReference type="Gene3D" id="3.30.750.140">
    <property type="match status" value="1"/>
</dbReference>
<dbReference type="AlphaFoldDB" id="A0A2Z2KIY9"/>
<feature type="region of interest" description="Disordered" evidence="1">
    <location>
        <begin position="444"/>
        <end position="514"/>
    </location>
</feature>
<evidence type="ECO:0000256" key="1">
    <source>
        <dbReference type="SAM" id="MobiDB-lite"/>
    </source>
</evidence>
<evidence type="ECO:0000313" key="3">
    <source>
        <dbReference type="EMBL" id="ASA22259.1"/>
    </source>
</evidence>
<dbReference type="Proteomes" id="UP000249890">
    <property type="component" value="Chromosome"/>
</dbReference>
<dbReference type="InterPro" id="IPR038610">
    <property type="entry name" value="FliK-like_C_sf"/>
</dbReference>
<evidence type="ECO:0000313" key="4">
    <source>
        <dbReference type="Proteomes" id="UP000249890"/>
    </source>
</evidence>
<reference evidence="3 4" key="1">
    <citation type="submission" date="2017-06" db="EMBL/GenBank/DDBJ databases">
        <title>Complete genome sequence of Paenibacillus donghaensis KCTC 13049T isolated from East Sea sediment, South Korea.</title>
        <authorList>
            <person name="Jung B.K."/>
            <person name="Hong S.-J."/>
            <person name="Shin J.-H."/>
        </authorList>
    </citation>
    <scope>NUCLEOTIDE SEQUENCE [LARGE SCALE GENOMIC DNA]</scope>
    <source>
        <strain evidence="3 4">KCTC 13049</strain>
    </source>
</reference>